<protein>
    <submittedName>
        <fullName evidence="1">Uncharacterized protein</fullName>
    </submittedName>
</protein>
<dbReference type="InParanoid" id="A0A165CRZ5"/>
<organism evidence="1 2">
    <name type="scientific">Calocera cornea HHB12733</name>
    <dbReference type="NCBI Taxonomy" id="1353952"/>
    <lineage>
        <taxon>Eukaryota</taxon>
        <taxon>Fungi</taxon>
        <taxon>Dikarya</taxon>
        <taxon>Basidiomycota</taxon>
        <taxon>Agaricomycotina</taxon>
        <taxon>Dacrymycetes</taxon>
        <taxon>Dacrymycetales</taxon>
        <taxon>Dacrymycetaceae</taxon>
        <taxon>Calocera</taxon>
    </lineage>
</organism>
<sequence>LFIFESLPIDFDIALAQISVQAALEDVRHLLRVVILACSIRGKQLCSLLVVVLAPQLRNELQVLVQLSRLAVLQAPLVAVGTLLELSKKPSVSHARVYTEMIADLLCFRYELDALGDLGEGREG</sequence>
<feature type="non-terminal residue" evidence="1">
    <location>
        <position position="124"/>
    </location>
</feature>
<proteinExistence type="predicted"/>
<accession>A0A165CRZ5</accession>
<feature type="non-terminal residue" evidence="1">
    <location>
        <position position="1"/>
    </location>
</feature>
<dbReference type="EMBL" id="KV424115">
    <property type="protein sequence ID" value="KZT51286.1"/>
    <property type="molecule type" value="Genomic_DNA"/>
</dbReference>
<dbReference type="Proteomes" id="UP000076842">
    <property type="component" value="Unassembled WGS sequence"/>
</dbReference>
<keyword evidence="2" id="KW-1185">Reference proteome</keyword>
<reference evidence="1 2" key="1">
    <citation type="journal article" date="2016" name="Mol. Biol. Evol.">
        <title>Comparative Genomics of Early-Diverging Mushroom-Forming Fungi Provides Insights into the Origins of Lignocellulose Decay Capabilities.</title>
        <authorList>
            <person name="Nagy L.G."/>
            <person name="Riley R."/>
            <person name="Tritt A."/>
            <person name="Adam C."/>
            <person name="Daum C."/>
            <person name="Floudas D."/>
            <person name="Sun H."/>
            <person name="Yadav J.S."/>
            <person name="Pangilinan J."/>
            <person name="Larsson K.H."/>
            <person name="Matsuura K."/>
            <person name="Barry K."/>
            <person name="Labutti K."/>
            <person name="Kuo R."/>
            <person name="Ohm R.A."/>
            <person name="Bhattacharya S.S."/>
            <person name="Shirouzu T."/>
            <person name="Yoshinaga Y."/>
            <person name="Martin F.M."/>
            <person name="Grigoriev I.V."/>
            <person name="Hibbett D.S."/>
        </authorList>
    </citation>
    <scope>NUCLEOTIDE SEQUENCE [LARGE SCALE GENOMIC DNA]</scope>
    <source>
        <strain evidence="1 2">HHB12733</strain>
    </source>
</reference>
<dbReference type="AlphaFoldDB" id="A0A165CRZ5"/>
<evidence type="ECO:0000313" key="2">
    <source>
        <dbReference type="Proteomes" id="UP000076842"/>
    </source>
</evidence>
<evidence type="ECO:0000313" key="1">
    <source>
        <dbReference type="EMBL" id="KZT51286.1"/>
    </source>
</evidence>
<name>A0A165CRZ5_9BASI</name>
<gene>
    <name evidence="1" type="ORF">CALCODRAFT_533995</name>
</gene>